<reference evidence="1" key="2">
    <citation type="submission" date="2021-04" db="EMBL/GenBank/DDBJ databases">
        <authorList>
            <person name="Podell S."/>
        </authorList>
    </citation>
    <scope>NUCLEOTIDE SEQUENCE</scope>
    <source>
        <strain evidence="1">Hildebrandi</strain>
    </source>
</reference>
<dbReference type="Proteomes" id="UP000693970">
    <property type="component" value="Unassembled WGS sequence"/>
</dbReference>
<name>A0A9K3Q3Q7_9STRA</name>
<protein>
    <submittedName>
        <fullName evidence="1">Uncharacterized protein</fullName>
    </submittedName>
</protein>
<gene>
    <name evidence="1" type="ORF">IV203_032113</name>
</gene>
<keyword evidence="2" id="KW-1185">Reference proteome</keyword>
<reference evidence="1" key="1">
    <citation type="journal article" date="2021" name="Sci. Rep.">
        <title>Diploid genomic architecture of Nitzschia inconspicua, an elite biomass production diatom.</title>
        <authorList>
            <person name="Oliver A."/>
            <person name="Podell S."/>
            <person name="Pinowska A."/>
            <person name="Traller J.C."/>
            <person name="Smith S.R."/>
            <person name="McClure R."/>
            <person name="Beliaev A."/>
            <person name="Bohutskyi P."/>
            <person name="Hill E.A."/>
            <person name="Rabines A."/>
            <person name="Zheng H."/>
            <person name="Allen L.Z."/>
            <person name="Kuo A."/>
            <person name="Grigoriev I.V."/>
            <person name="Allen A.E."/>
            <person name="Hazlebeck D."/>
            <person name="Allen E.E."/>
        </authorList>
    </citation>
    <scope>NUCLEOTIDE SEQUENCE</scope>
    <source>
        <strain evidence="1">Hildebrandi</strain>
    </source>
</reference>
<accession>A0A9K3Q3Q7</accession>
<comment type="caution">
    <text evidence="1">The sequence shown here is derived from an EMBL/GenBank/DDBJ whole genome shotgun (WGS) entry which is preliminary data.</text>
</comment>
<proteinExistence type="predicted"/>
<dbReference type="AlphaFoldDB" id="A0A9K3Q3Q7"/>
<sequence>MYLPVMAKKVTIVSRVLWFGSREGEVNGETLISPGCHFGGMRARSLLSLFRLYASGAAFQDRVAVLEVGDPVNVFVGIVEVMVTGMAKTLVLQHAFRSSFNGVDGSISMDVVMER</sequence>
<evidence type="ECO:0000313" key="2">
    <source>
        <dbReference type="Proteomes" id="UP000693970"/>
    </source>
</evidence>
<dbReference type="EMBL" id="JAGRRH010000006">
    <property type="protein sequence ID" value="KAG7369370.1"/>
    <property type="molecule type" value="Genomic_DNA"/>
</dbReference>
<organism evidence="1 2">
    <name type="scientific">Nitzschia inconspicua</name>
    <dbReference type="NCBI Taxonomy" id="303405"/>
    <lineage>
        <taxon>Eukaryota</taxon>
        <taxon>Sar</taxon>
        <taxon>Stramenopiles</taxon>
        <taxon>Ochrophyta</taxon>
        <taxon>Bacillariophyta</taxon>
        <taxon>Bacillariophyceae</taxon>
        <taxon>Bacillariophycidae</taxon>
        <taxon>Bacillariales</taxon>
        <taxon>Bacillariaceae</taxon>
        <taxon>Nitzschia</taxon>
    </lineage>
</organism>
<evidence type="ECO:0000313" key="1">
    <source>
        <dbReference type="EMBL" id="KAG7369370.1"/>
    </source>
</evidence>